<name>A0A1I6Z1U0_9HYPH</name>
<accession>A0A1I6Z1U0</accession>
<organism evidence="2 3">
    <name type="scientific">Pseudovibrio denitrificans</name>
    <dbReference type="NCBI Taxonomy" id="258256"/>
    <lineage>
        <taxon>Bacteria</taxon>
        <taxon>Pseudomonadati</taxon>
        <taxon>Pseudomonadota</taxon>
        <taxon>Alphaproteobacteria</taxon>
        <taxon>Hyphomicrobiales</taxon>
        <taxon>Stappiaceae</taxon>
        <taxon>Pseudovibrio</taxon>
    </lineage>
</organism>
<feature type="region of interest" description="Disordered" evidence="1">
    <location>
        <begin position="71"/>
        <end position="92"/>
    </location>
</feature>
<gene>
    <name evidence="2" type="ORF">SAMN05444141_1022</name>
</gene>
<protein>
    <submittedName>
        <fullName evidence="2">Uncharacterized protein</fullName>
    </submittedName>
</protein>
<proteinExistence type="predicted"/>
<evidence type="ECO:0000313" key="2">
    <source>
        <dbReference type="EMBL" id="SFT56705.1"/>
    </source>
</evidence>
<dbReference type="AlphaFoldDB" id="A0A1I6Z1U0"/>
<evidence type="ECO:0000256" key="1">
    <source>
        <dbReference type="SAM" id="MobiDB-lite"/>
    </source>
</evidence>
<sequence>MSEGQVGGWGHGGWEEEEFVVGLEEGGDWLHVREQGFKAFGAEGPVETELAYAEEDAYRCCWQEARGGDVAGTAEKGGNPSQWSEDAGGDDERDRMLLQGCAGLVPCPASLHGFEKAQNGSSAVHSAEYVACDVCQPCGDHNHYDWPGIAGSGIEGSGCEECDFAKDKEAWTDESIAEGNGCQ</sequence>
<keyword evidence="3" id="KW-1185">Reference proteome</keyword>
<dbReference type="EMBL" id="FPBD01000002">
    <property type="protein sequence ID" value="SFT56705.1"/>
    <property type="molecule type" value="Genomic_DNA"/>
</dbReference>
<evidence type="ECO:0000313" key="3">
    <source>
        <dbReference type="Proteomes" id="UP000183371"/>
    </source>
</evidence>
<dbReference type="Proteomes" id="UP000183371">
    <property type="component" value="Unassembled WGS sequence"/>
</dbReference>
<reference evidence="3" key="1">
    <citation type="submission" date="2016-10" db="EMBL/GenBank/DDBJ databases">
        <authorList>
            <person name="Varghese N."/>
            <person name="Submissions S."/>
        </authorList>
    </citation>
    <scope>NUCLEOTIDE SEQUENCE [LARGE SCALE GENOMIC DNA]</scope>
    <source>
        <strain evidence="3">DSM 17465</strain>
    </source>
</reference>